<sequence length="166" mass="17888">MRSRGKCGHSVNEYCRGSAVRIGLDKGCSGKTLSDQSTGPNFRPNPASYNWGQEIMGDAESGGAGSGKKTADRRASESLIIALRLQAAAWDLVLMLLFRNLFLLLWVTIFAASTKHTICRDGVNRKDAICPAGSDCFFPAGLNANTGRFFGICLSHNRTDLAASDR</sequence>
<keyword evidence="1" id="KW-1133">Transmembrane helix</keyword>
<organism evidence="2 3">
    <name type="scientific">Bursaphelenchus xylophilus</name>
    <name type="common">Pinewood nematode worm</name>
    <name type="synonym">Aphelenchoides xylophilus</name>
    <dbReference type="NCBI Taxonomy" id="6326"/>
    <lineage>
        <taxon>Eukaryota</taxon>
        <taxon>Metazoa</taxon>
        <taxon>Ecdysozoa</taxon>
        <taxon>Nematoda</taxon>
        <taxon>Chromadorea</taxon>
        <taxon>Rhabditida</taxon>
        <taxon>Tylenchina</taxon>
        <taxon>Tylenchomorpha</taxon>
        <taxon>Aphelenchoidea</taxon>
        <taxon>Aphelenchoididae</taxon>
        <taxon>Bursaphelenchus</taxon>
    </lineage>
</organism>
<dbReference type="Proteomes" id="UP000095284">
    <property type="component" value="Unplaced"/>
</dbReference>
<feature type="transmembrane region" description="Helical" evidence="1">
    <location>
        <begin position="92"/>
        <end position="112"/>
    </location>
</feature>
<reference evidence="3" key="1">
    <citation type="submission" date="2016-11" db="UniProtKB">
        <authorList>
            <consortium name="WormBaseParasite"/>
        </authorList>
    </citation>
    <scope>IDENTIFICATION</scope>
</reference>
<accession>A0A1I7RXJ6</accession>
<dbReference type="WBParaSite" id="BXY_0546300.1">
    <property type="protein sequence ID" value="BXY_0546300.1"/>
    <property type="gene ID" value="BXY_0546300"/>
</dbReference>
<dbReference type="AlphaFoldDB" id="A0A1I7RXJ6"/>
<proteinExistence type="predicted"/>
<protein>
    <submittedName>
        <fullName evidence="3">Secreted protein</fullName>
    </submittedName>
</protein>
<keyword evidence="1" id="KW-0472">Membrane</keyword>
<evidence type="ECO:0000313" key="3">
    <source>
        <dbReference type="WBParaSite" id="BXY_0546300.1"/>
    </source>
</evidence>
<keyword evidence="1" id="KW-0812">Transmembrane</keyword>
<evidence type="ECO:0000256" key="1">
    <source>
        <dbReference type="SAM" id="Phobius"/>
    </source>
</evidence>
<name>A0A1I7RXJ6_BURXY</name>
<evidence type="ECO:0000313" key="2">
    <source>
        <dbReference type="Proteomes" id="UP000095284"/>
    </source>
</evidence>